<dbReference type="PRINTS" id="PR01438">
    <property type="entry name" value="UNVRSLSTRESS"/>
</dbReference>
<dbReference type="RefSeq" id="WP_271433667.1">
    <property type="nucleotide sequence ID" value="NZ_JAQIOY010000008.1"/>
</dbReference>
<dbReference type="PANTHER" id="PTHR46268:SF6">
    <property type="entry name" value="UNIVERSAL STRESS PROTEIN UP12"/>
    <property type="match status" value="1"/>
</dbReference>
<dbReference type="Proteomes" id="UP001210720">
    <property type="component" value="Unassembled WGS sequence"/>
</dbReference>
<evidence type="ECO:0000259" key="2">
    <source>
        <dbReference type="Pfam" id="PF00582"/>
    </source>
</evidence>
<comment type="similarity">
    <text evidence="1">Belongs to the universal stress protein A family.</text>
</comment>
<gene>
    <name evidence="3" type="ORF">PFY00_16370</name>
</gene>
<feature type="domain" description="UspA" evidence="2">
    <location>
        <begin position="1"/>
        <end position="137"/>
    </location>
</feature>
<protein>
    <submittedName>
        <fullName evidence="3">Universal stress protein</fullName>
    </submittedName>
</protein>
<dbReference type="Gene3D" id="3.40.50.620">
    <property type="entry name" value="HUPs"/>
    <property type="match status" value="1"/>
</dbReference>
<evidence type="ECO:0000313" key="3">
    <source>
        <dbReference type="EMBL" id="MDA7426314.1"/>
    </source>
</evidence>
<evidence type="ECO:0000256" key="1">
    <source>
        <dbReference type="ARBA" id="ARBA00008791"/>
    </source>
</evidence>
<dbReference type="SUPFAM" id="SSF52402">
    <property type="entry name" value="Adenine nucleotide alpha hydrolases-like"/>
    <property type="match status" value="1"/>
</dbReference>
<comment type="caution">
    <text evidence="3">The sequence shown here is derived from an EMBL/GenBank/DDBJ whole genome shotgun (WGS) entry which is preliminary data.</text>
</comment>
<dbReference type="EMBL" id="JAQIOY010000008">
    <property type="protein sequence ID" value="MDA7426314.1"/>
    <property type="molecule type" value="Genomic_DNA"/>
</dbReference>
<sequence length="137" mass="14553">MYSEILVPVAFDEDADAKIKAALDAARALAAEDARITVMHVIEQIPGYAVSYLPKDYIAESRAAVLSELEGLAATIPGARACVVDGHSGRTILDYAQENGNDLIVIASHRPGMQDLLLGSTASQVVRHAACSVHVIR</sequence>
<dbReference type="InterPro" id="IPR006016">
    <property type="entry name" value="UspA"/>
</dbReference>
<dbReference type="InterPro" id="IPR006015">
    <property type="entry name" value="Universal_stress_UspA"/>
</dbReference>
<evidence type="ECO:0000313" key="4">
    <source>
        <dbReference type="Proteomes" id="UP001210720"/>
    </source>
</evidence>
<dbReference type="CDD" id="cd00293">
    <property type="entry name" value="USP-like"/>
    <property type="match status" value="1"/>
</dbReference>
<reference evidence="3 4" key="1">
    <citation type="submission" date="2023-01" db="EMBL/GenBank/DDBJ databases">
        <title>Thalassococcus onchidii sp. nov., isolated from a marine invertebrate from the South China Sea.</title>
        <authorList>
            <person name="Xu S."/>
            <person name="Liu Z."/>
            <person name="Xu Y."/>
        </authorList>
    </citation>
    <scope>NUCLEOTIDE SEQUENCE [LARGE SCALE GENOMIC DNA]</scope>
    <source>
        <strain evidence="3 4">KCTC 32084</strain>
    </source>
</reference>
<keyword evidence="4" id="KW-1185">Reference proteome</keyword>
<dbReference type="Pfam" id="PF00582">
    <property type="entry name" value="Usp"/>
    <property type="match status" value="1"/>
</dbReference>
<organism evidence="3 4">
    <name type="scientific">Thalassococcus lentus</name>
    <dbReference type="NCBI Taxonomy" id="1210524"/>
    <lineage>
        <taxon>Bacteria</taxon>
        <taxon>Pseudomonadati</taxon>
        <taxon>Pseudomonadota</taxon>
        <taxon>Alphaproteobacteria</taxon>
        <taxon>Rhodobacterales</taxon>
        <taxon>Roseobacteraceae</taxon>
        <taxon>Thalassococcus</taxon>
    </lineage>
</organism>
<proteinExistence type="inferred from homology"/>
<dbReference type="PANTHER" id="PTHR46268">
    <property type="entry name" value="STRESS RESPONSE PROTEIN NHAX"/>
    <property type="match status" value="1"/>
</dbReference>
<dbReference type="InterPro" id="IPR014729">
    <property type="entry name" value="Rossmann-like_a/b/a_fold"/>
</dbReference>
<name>A0ABT4XWI2_9RHOB</name>
<accession>A0ABT4XWI2</accession>